<evidence type="ECO:0000313" key="3">
    <source>
        <dbReference type="EMBL" id="WBO86751.1"/>
    </source>
</evidence>
<dbReference type="PANTHER" id="PTHR46769:SF2">
    <property type="entry name" value="FIBROCYSTIN-L ISOFORM 2 PRECURSOR-RELATED"/>
    <property type="match status" value="1"/>
</dbReference>
<keyword evidence="4" id="KW-1185">Reference proteome</keyword>
<proteinExistence type="predicted"/>
<gene>
    <name evidence="3" type="ORF">O9Z63_20940</name>
</gene>
<dbReference type="RefSeq" id="WP_270129421.1">
    <property type="nucleotide sequence ID" value="NZ_CP115397.1"/>
</dbReference>
<dbReference type="Proteomes" id="UP001211872">
    <property type="component" value="Plasmid unnamed2"/>
</dbReference>
<protein>
    <submittedName>
        <fullName evidence="3">IPT/TIG domain-containing protein</fullName>
    </submittedName>
</protein>
<dbReference type="PANTHER" id="PTHR46769">
    <property type="entry name" value="POLYCYSTIC KIDNEY AND HEPATIC DISEASE 1 (AUTOSOMAL RECESSIVE)-LIKE 1"/>
    <property type="match status" value="1"/>
</dbReference>
<reference evidence="3 4" key="1">
    <citation type="journal article" date="2011" name="Int. J. Syst. Evol. Microbiol.">
        <title>Hymenobacter yonginensis sp. nov., isolated from a mesotrophic artificial lake.</title>
        <authorList>
            <person name="Joung Y."/>
            <person name="Cho S.H."/>
            <person name="Kim H."/>
            <person name="Kim S.B."/>
            <person name="Joh K."/>
        </authorList>
    </citation>
    <scope>NUCLEOTIDE SEQUENCE [LARGE SCALE GENOMIC DNA]</scope>
    <source>
        <strain evidence="3 4">KCTC 22745</strain>
    </source>
</reference>
<geneLocation type="plasmid" evidence="3 4">
    <name>unnamed2</name>
</geneLocation>
<dbReference type="InterPro" id="IPR002909">
    <property type="entry name" value="IPT_dom"/>
</dbReference>
<dbReference type="Gene3D" id="2.60.40.10">
    <property type="entry name" value="Immunoglobulins"/>
    <property type="match status" value="3"/>
</dbReference>
<sequence length="232" mass="23927">MVYQPPTLTALTPAETRPGAVVQLTSTHFSPVAALDSVWFNGVAARVLQATATSLQVDVPVGAGTGRVHLSTLGGMVERTQSFRIWYPPLITGFSPAKAAANAVVTVTGSALAEDGSRNSVFFGAARATVLQASSGRVQVRVPRDAESGPVRLETPGGAASAAGFIFLPAPVITAYQPTQGSVGTPVTLTGRHFQVDGQTDTIWLAGVPARLVSASPTELRVLVPRGTRTGA</sequence>
<dbReference type="CDD" id="cd00603">
    <property type="entry name" value="IPT_PCSR"/>
    <property type="match status" value="1"/>
</dbReference>
<keyword evidence="3" id="KW-0614">Plasmid</keyword>
<dbReference type="InterPro" id="IPR014756">
    <property type="entry name" value="Ig_E-set"/>
</dbReference>
<evidence type="ECO:0000256" key="1">
    <source>
        <dbReference type="ARBA" id="ARBA00022729"/>
    </source>
</evidence>
<feature type="domain" description="IPT/TIG" evidence="2">
    <location>
        <begin position="89"/>
        <end position="153"/>
    </location>
</feature>
<dbReference type="InterPro" id="IPR052387">
    <property type="entry name" value="Fibrocystin"/>
</dbReference>
<dbReference type="Pfam" id="PF01833">
    <property type="entry name" value="TIG"/>
    <property type="match status" value="2"/>
</dbReference>
<organism evidence="3 4">
    <name type="scientific">Hymenobacter yonginensis</name>
    <dbReference type="NCBI Taxonomy" id="748197"/>
    <lineage>
        <taxon>Bacteria</taxon>
        <taxon>Pseudomonadati</taxon>
        <taxon>Bacteroidota</taxon>
        <taxon>Cytophagia</taxon>
        <taxon>Cytophagales</taxon>
        <taxon>Hymenobacteraceae</taxon>
        <taxon>Hymenobacter</taxon>
    </lineage>
</organism>
<feature type="domain" description="IPT/TIG" evidence="2">
    <location>
        <begin position="171"/>
        <end position="228"/>
    </location>
</feature>
<dbReference type="InterPro" id="IPR013783">
    <property type="entry name" value="Ig-like_fold"/>
</dbReference>
<evidence type="ECO:0000313" key="4">
    <source>
        <dbReference type="Proteomes" id="UP001211872"/>
    </source>
</evidence>
<evidence type="ECO:0000259" key="2">
    <source>
        <dbReference type="Pfam" id="PF01833"/>
    </source>
</evidence>
<keyword evidence="1" id="KW-0732">Signal</keyword>
<name>A0ABY7PV05_9BACT</name>
<dbReference type="SUPFAM" id="SSF81296">
    <property type="entry name" value="E set domains"/>
    <property type="match status" value="3"/>
</dbReference>
<dbReference type="EMBL" id="CP115397">
    <property type="protein sequence ID" value="WBO86751.1"/>
    <property type="molecule type" value="Genomic_DNA"/>
</dbReference>
<accession>A0ABY7PV05</accession>